<keyword evidence="8" id="KW-0862">Zinc</keyword>
<evidence type="ECO:0000256" key="14">
    <source>
        <dbReference type="ARBA" id="ARBA00044632"/>
    </source>
</evidence>
<keyword evidence="6 15" id="KW-0863">Zinc-finger</keyword>
<dbReference type="InterPro" id="IPR010663">
    <property type="entry name" value="Znf_FPG/IleRS"/>
</dbReference>
<keyword evidence="10" id="KW-0234">DNA repair</keyword>
<gene>
    <name evidence="18" type="ORF">AVDCRST_MAG73-1431</name>
</gene>
<evidence type="ECO:0000256" key="8">
    <source>
        <dbReference type="ARBA" id="ARBA00022833"/>
    </source>
</evidence>
<dbReference type="GO" id="GO:0003684">
    <property type="term" value="F:damaged DNA binding"/>
    <property type="evidence" value="ECO:0007669"/>
    <property type="project" value="InterPro"/>
</dbReference>
<dbReference type="PANTHER" id="PTHR22993:SF9">
    <property type="entry name" value="FORMAMIDOPYRIMIDINE-DNA GLYCOSYLASE"/>
    <property type="match status" value="1"/>
</dbReference>
<evidence type="ECO:0000256" key="2">
    <source>
        <dbReference type="ARBA" id="ARBA00001947"/>
    </source>
</evidence>
<dbReference type="Pfam" id="PF01149">
    <property type="entry name" value="Fapy_DNA_glyco"/>
    <property type="match status" value="1"/>
</dbReference>
<evidence type="ECO:0000256" key="1">
    <source>
        <dbReference type="ARBA" id="ARBA00001668"/>
    </source>
</evidence>
<organism evidence="18">
    <name type="scientific">uncultured Thermomicrobiales bacterium</name>
    <dbReference type="NCBI Taxonomy" id="1645740"/>
    <lineage>
        <taxon>Bacteria</taxon>
        <taxon>Pseudomonadati</taxon>
        <taxon>Thermomicrobiota</taxon>
        <taxon>Thermomicrobia</taxon>
        <taxon>Thermomicrobiales</taxon>
        <taxon>environmental samples</taxon>
    </lineage>
</organism>
<evidence type="ECO:0000259" key="16">
    <source>
        <dbReference type="PROSITE" id="PS51066"/>
    </source>
</evidence>
<evidence type="ECO:0000256" key="15">
    <source>
        <dbReference type="PROSITE-ProRule" id="PRU00391"/>
    </source>
</evidence>
<protein>
    <submittedName>
        <fullName evidence="18">Formamidopyrimidine-DNA glycosylase</fullName>
        <ecNumber evidence="18">3.2.2.23</ecNumber>
    </submittedName>
</protein>
<dbReference type="EC" id="3.2.2.23" evidence="18"/>
<keyword evidence="7 18" id="KW-0378">Hydrolase</keyword>
<dbReference type="PROSITE" id="PS51068">
    <property type="entry name" value="FPG_CAT"/>
    <property type="match status" value="1"/>
</dbReference>
<dbReference type="InterPro" id="IPR015887">
    <property type="entry name" value="DNA_glyclase_Znf_dom_DNA_BS"/>
</dbReference>
<evidence type="ECO:0000256" key="4">
    <source>
        <dbReference type="ARBA" id="ARBA00022723"/>
    </source>
</evidence>
<evidence type="ECO:0000256" key="11">
    <source>
        <dbReference type="ARBA" id="ARBA00023239"/>
    </source>
</evidence>
<evidence type="ECO:0000256" key="10">
    <source>
        <dbReference type="ARBA" id="ARBA00023204"/>
    </source>
</evidence>
<dbReference type="EMBL" id="CADCWE010000089">
    <property type="protein sequence ID" value="CAA9537011.1"/>
    <property type="molecule type" value="Genomic_DNA"/>
</dbReference>
<evidence type="ECO:0000256" key="3">
    <source>
        <dbReference type="ARBA" id="ARBA00009409"/>
    </source>
</evidence>
<dbReference type="PROSITE" id="PS51066">
    <property type="entry name" value="ZF_FPG_2"/>
    <property type="match status" value="1"/>
</dbReference>
<dbReference type="InterPro" id="IPR010979">
    <property type="entry name" value="Ribosomal_uS13-like_H2TH"/>
</dbReference>
<comment type="catalytic activity">
    <reaction evidence="1">
        <text>Hydrolysis of DNA containing ring-opened 7-methylguanine residues, releasing 2,6-diamino-4-hydroxy-5-(N-methyl)formamidopyrimidine.</text>
        <dbReference type="EC" id="3.2.2.23"/>
    </reaction>
</comment>
<dbReference type="InterPro" id="IPR035937">
    <property type="entry name" value="FPG_N"/>
</dbReference>
<dbReference type="Pfam" id="PF06831">
    <property type="entry name" value="H2TH"/>
    <property type="match status" value="1"/>
</dbReference>
<dbReference type="PANTHER" id="PTHR22993">
    <property type="entry name" value="FORMAMIDOPYRIMIDINE-DNA GLYCOSYLASE"/>
    <property type="match status" value="1"/>
</dbReference>
<keyword evidence="4" id="KW-0479">Metal-binding</keyword>
<dbReference type="GO" id="GO:0140078">
    <property type="term" value="F:class I DNA-(apurinic or apyrimidinic site) endonuclease activity"/>
    <property type="evidence" value="ECO:0007669"/>
    <property type="project" value="UniProtKB-EC"/>
</dbReference>
<feature type="domain" description="Formamidopyrimidine-DNA glycosylase catalytic" evidence="17">
    <location>
        <begin position="2"/>
        <end position="129"/>
    </location>
</feature>
<keyword evidence="9" id="KW-0238">DNA-binding</keyword>
<proteinExistence type="inferred from homology"/>
<dbReference type="GO" id="GO:0006284">
    <property type="term" value="P:base-excision repair"/>
    <property type="evidence" value="ECO:0007669"/>
    <property type="project" value="InterPro"/>
</dbReference>
<evidence type="ECO:0000259" key="17">
    <source>
        <dbReference type="PROSITE" id="PS51068"/>
    </source>
</evidence>
<keyword evidence="5" id="KW-0227">DNA damage</keyword>
<dbReference type="SUPFAM" id="SSF81624">
    <property type="entry name" value="N-terminal domain of MutM-like DNA repair proteins"/>
    <property type="match status" value="1"/>
</dbReference>
<comment type="similarity">
    <text evidence="3">Belongs to the FPG family.</text>
</comment>
<feature type="domain" description="FPG-type" evidence="16">
    <location>
        <begin position="250"/>
        <end position="284"/>
    </location>
</feature>
<evidence type="ECO:0000256" key="9">
    <source>
        <dbReference type="ARBA" id="ARBA00023125"/>
    </source>
</evidence>
<evidence type="ECO:0000256" key="13">
    <source>
        <dbReference type="ARBA" id="ARBA00023295"/>
    </source>
</evidence>
<dbReference type="Gene3D" id="3.20.190.10">
    <property type="entry name" value="MutM-like, N-terminal"/>
    <property type="match status" value="1"/>
</dbReference>
<evidence type="ECO:0000256" key="5">
    <source>
        <dbReference type="ARBA" id="ARBA00022763"/>
    </source>
</evidence>
<dbReference type="PROSITE" id="PS01242">
    <property type="entry name" value="ZF_FPG_1"/>
    <property type="match status" value="1"/>
</dbReference>
<accession>A0A6J4U0E0</accession>
<keyword evidence="11" id="KW-0456">Lyase</keyword>
<reference evidence="18" key="1">
    <citation type="submission" date="2020-02" db="EMBL/GenBank/DDBJ databases">
        <authorList>
            <person name="Meier V. D."/>
        </authorList>
    </citation>
    <scope>NUCLEOTIDE SEQUENCE</scope>
    <source>
        <strain evidence="18">AVDCRST_MAG73</strain>
    </source>
</reference>
<dbReference type="Gene3D" id="1.10.8.50">
    <property type="match status" value="1"/>
</dbReference>
<dbReference type="InterPro" id="IPR015886">
    <property type="entry name" value="H2TH_FPG"/>
</dbReference>
<dbReference type="CDD" id="cd08966">
    <property type="entry name" value="EcFpg-like_N"/>
    <property type="match status" value="1"/>
</dbReference>
<keyword evidence="13 18" id="KW-0326">Glycosidase</keyword>
<dbReference type="AlphaFoldDB" id="A0A6J4U0E0"/>
<evidence type="ECO:0000313" key="18">
    <source>
        <dbReference type="EMBL" id="CAA9537011.1"/>
    </source>
</evidence>
<dbReference type="InterPro" id="IPR000214">
    <property type="entry name" value="Znf_DNA_glyclase/AP_lyase"/>
</dbReference>
<evidence type="ECO:0000256" key="12">
    <source>
        <dbReference type="ARBA" id="ARBA00023268"/>
    </source>
</evidence>
<dbReference type="SMART" id="SM00898">
    <property type="entry name" value="Fapy_DNA_glyco"/>
    <property type="match status" value="1"/>
</dbReference>
<evidence type="ECO:0000256" key="6">
    <source>
        <dbReference type="ARBA" id="ARBA00022771"/>
    </source>
</evidence>
<dbReference type="GO" id="GO:0034039">
    <property type="term" value="F:8-oxo-7,8-dihydroguanine DNA N-glycosylase activity"/>
    <property type="evidence" value="ECO:0007669"/>
    <property type="project" value="TreeGrafter"/>
</dbReference>
<comment type="cofactor">
    <cofactor evidence="2">
        <name>Zn(2+)</name>
        <dbReference type="ChEBI" id="CHEBI:29105"/>
    </cofactor>
</comment>
<evidence type="ECO:0000256" key="7">
    <source>
        <dbReference type="ARBA" id="ARBA00022801"/>
    </source>
</evidence>
<dbReference type="SUPFAM" id="SSF46946">
    <property type="entry name" value="S13-like H2TH domain"/>
    <property type="match status" value="1"/>
</dbReference>
<keyword evidence="12" id="KW-0511">Multifunctional enzyme</keyword>
<dbReference type="GO" id="GO:0008270">
    <property type="term" value="F:zinc ion binding"/>
    <property type="evidence" value="ECO:0007669"/>
    <property type="project" value="UniProtKB-KW"/>
</dbReference>
<comment type="catalytic activity">
    <reaction evidence="14">
        <text>2'-deoxyribonucleotide-(2'-deoxyribose 5'-phosphate)-2'-deoxyribonucleotide-DNA = a 3'-end 2'-deoxyribonucleotide-(2,3-dehydro-2,3-deoxyribose 5'-phosphate)-DNA + a 5'-end 5'-phospho-2'-deoxyribonucleoside-DNA + H(+)</text>
        <dbReference type="Rhea" id="RHEA:66592"/>
        <dbReference type="Rhea" id="RHEA-COMP:13180"/>
        <dbReference type="Rhea" id="RHEA-COMP:16897"/>
        <dbReference type="Rhea" id="RHEA-COMP:17067"/>
        <dbReference type="ChEBI" id="CHEBI:15378"/>
        <dbReference type="ChEBI" id="CHEBI:136412"/>
        <dbReference type="ChEBI" id="CHEBI:157695"/>
        <dbReference type="ChEBI" id="CHEBI:167181"/>
        <dbReference type="EC" id="4.2.99.18"/>
    </reaction>
</comment>
<sequence>MPELPEVETARRIVERELVGRAVEAIALGLPKLMRDSPEPTLAPLLGKTLVGAGRRAKVLAFEFDGGLTLLSHLKLAGQIAVHHDDGTRFAAGHPVPNPAGPYPHKASHLIVRFSGARTLFWSDARQFGWLRLVPSAEVEAILAGFRFGPEAVGPDGIGVEELTRRLARRTIPIKTALLDQGVLAGLGNIYVDEALHAARLHPSRPANGLTPDELVALHVAIGWSLERGIAQGGATIVHNKAYPRDGFPQVHARLGEPCPTCATAIVKTRVGARGTYWCPVCQPDSVPTAENPTLG</sequence>
<dbReference type="InterPro" id="IPR012319">
    <property type="entry name" value="FPG_cat"/>
</dbReference>
<dbReference type="SMART" id="SM01232">
    <property type="entry name" value="H2TH"/>
    <property type="match status" value="1"/>
</dbReference>
<name>A0A6J4U0E0_9BACT</name>
<dbReference type="Pfam" id="PF06827">
    <property type="entry name" value="zf-FPG_IleRS"/>
    <property type="match status" value="1"/>
</dbReference>
<dbReference type="SUPFAM" id="SSF57716">
    <property type="entry name" value="Glucocorticoid receptor-like (DNA-binding domain)"/>
    <property type="match status" value="1"/>
</dbReference>